<keyword evidence="3" id="KW-1185">Reference proteome</keyword>
<reference evidence="2 3" key="1">
    <citation type="submission" date="2024-01" db="EMBL/GenBank/DDBJ databases">
        <title>Genome assemblies of Stephania.</title>
        <authorList>
            <person name="Yang L."/>
        </authorList>
    </citation>
    <scope>NUCLEOTIDE SEQUENCE [LARGE SCALE GENOMIC DNA]</scope>
    <source>
        <strain evidence="2">JXDWG</strain>
        <tissue evidence="2">Leaf</tissue>
    </source>
</reference>
<feature type="transmembrane region" description="Helical" evidence="1">
    <location>
        <begin position="95"/>
        <end position="117"/>
    </location>
</feature>
<dbReference type="EMBL" id="JBBNAG010000004">
    <property type="protein sequence ID" value="KAK9140420.1"/>
    <property type="molecule type" value="Genomic_DNA"/>
</dbReference>
<keyword evidence="1" id="KW-0812">Transmembrane</keyword>
<evidence type="ECO:0000313" key="2">
    <source>
        <dbReference type="EMBL" id="KAK9140420.1"/>
    </source>
</evidence>
<dbReference type="AlphaFoldDB" id="A0AAP0JVF2"/>
<dbReference type="Proteomes" id="UP001419268">
    <property type="component" value="Unassembled WGS sequence"/>
</dbReference>
<accession>A0AAP0JVF2</accession>
<comment type="caution">
    <text evidence="2">The sequence shown here is derived from an EMBL/GenBank/DDBJ whole genome shotgun (WGS) entry which is preliminary data.</text>
</comment>
<evidence type="ECO:0000313" key="3">
    <source>
        <dbReference type="Proteomes" id="UP001419268"/>
    </source>
</evidence>
<protein>
    <submittedName>
        <fullName evidence="2">Uncharacterized protein</fullName>
    </submittedName>
</protein>
<keyword evidence="1" id="KW-1133">Transmembrane helix</keyword>
<evidence type="ECO:0000256" key="1">
    <source>
        <dbReference type="SAM" id="Phobius"/>
    </source>
</evidence>
<proteinExistence type="predicted"/>
<name>A0AAP0JVF2_9MAGN</name>
<organism evidence="2 3">
    <name type="scientific">Stephania cephalantha</name>
    <dbReference type="NCBI Taxonomy" id="152367"/>
    <lineage>
        <taxon>Eukaryota</taxon>
        <taxon>Viridiplantae</taxon>
        <taxon>Streptophyta</taxon>
        <taxon>Embryophyta</taxon>
        <taxon>Tracheophyta</taxon>
        <taxon>Spermatophyta</taxon>
        <taxon>Magnoliopsida</taxon>
        <taxon>Ranunculales</taxon>
        <taxon>Menispermaceae</taxon>
        <taxon>Menispermoideae</taxon>
        <taxon>Cissampelideae</taxon>
        <taxon>Stephania</taxon>
    </lineage>
</organism>
<sequence length="127" mass="14510">MKRALDLIRELDRDDCMMVFLQTNQYLLISSIGKPSRLSPSSIRFSTVGALPLDRTLCALPPTLGLLYLSPHYFCSSLDFISLVYESSLHSRLHLCLFSLLVHHALSLFLFHFLSWVGTHSIFRLII</sequence>
<gene>
    <name evidence="2" type="ORF">Scep_010101</name>
</gene>
<keyword evidence="1" id="KW-0472">Membrane</keyword>